<dbReference type="Gene3D" id="3.40.50.740">
    <property type="match status" value="1"/>
</dbReference>
<keyword evidence="2" id="KW-0479">Metal-binding</keyword>
<proteinExistence type="predicted"/>
<keyword evidence="5" id="KW-0411">Iron-sulfur</keyword>
<name>A0A829PWP9_9MYCO</name>
<dbReference type="GO" id="GO:0046872">
    <property type="term" value="F:metal ion binding"/>
    <property type="evidence" value="ECO:0007669"/>
    <property type="project" value="UniProtKB-KW"/>
</dbReference>
<evidence type="ECO:0000313" key="9">
    <source>
        <dbReference type="Proteomes" id="UP000020103"/>
    </source>
</evidence>
<evidence type="ECO:0000256" key="3">
    <source>
        <dbReference type="ARBA" id="ARBA00023002"/>
    </source>
</evidence>
<feature type="region of interest" description="Disordered" evidence="6">
    <location>
        <begin position="269"/>
        <end position="302"/>
    </location>
</feature>
<evidence type="ECO:0000313" key="8">
    <source>
        <dbReference type="EMBL" id="EUA44738.1"/>
    </source>
</evidence>
<dbReference type="GO" id="GO:0051539">
    <property type="term" value="F:4 iron, 4 sulfur cluster binding"/>
    <property type="evidence" value="ECO:0007669"/>
    <property type="project" value="UniProtKB-KW"/>
</dbReference>
<comment type="caution">
    <text evidence="8">The sequence shown here is derived from an EMBL/GenBank/DDBJ whole genome shotgun (WGS) entry which is preliminary data.</text>
</comment>
<organism evidence="8 9">
    <name type="scientific">Mycobacteroides abscessus 21</name>
    <dbReference type="NCBI Taxonomy" id="1299324"/>
    <lineage>
        <taxon>Bacteria</taxon>
        <taxon>Bacillati</taxon>
        <taxon>Actinomycetota</taxon>
        <taxon>Actinomycetes</taxon>
        <taxon>Mycobacteriales</taxon>
        <taxon>Mycobacteriaceae</taxon>
        <taxon>Mycobacteroides</taxon>
        <taxon>Mycobacteroides abscessus</taxon>
    </lineage>
</organism>
<dbReference type="InterPro" id="IPR006656">
    <property type="entry name" value="Mopterin_OxRdtase"/>
</dbReference>
<dbReference type="PANTHER" id="PTHR43105">
    <property type="entry name" value="RESPIRATORY NITRATE REDUCTASE"/>
    <property type="match status" value="1"/>
</dbReference>
<keyword evidence="4" id="KW-0408">Iron</keyword>
<evidence type="ECO:0000256" key="2">
    <source>
        <dbReference type="ARBA" id="ARBA00022723"/>
    </source>
</evidence>
<gene>
    <name evidence="8" type="ORF">I543_1678</name>
</gene>
<dbReference type="Pfam" id="PF00384">
    <property type="entry name" value="Molybdopterin"/>
    <property type="match status" value="1"/>
</dbReference>
<reference evidence="8 9" key="1">
    <citation type="submission" date="2013-12" db="EMBL/GenBank/DDBJ databases">
        <authorList>
            <person name="Madinger N."/>
            <person name="Lenaerts A."/>
            <person name="Ordway D."/>
            <person name="DeGroote M.A."/>
            <person name="Parker T."/>
            <person name="Sizemore C."/>
            <person name="Tallon L.J."/>
            <person name="Sadzewicz L.K."/>
            <person name="Sengamalay N."/>
            <person name="Fraser C.M."/>
            <person name="Hine E."/>
            <person name="Shefchek K.A."/>
            <person name="Das S.P."/>
            <person name="Tettelin H."/>
        </authorList>
    </citation>
    <scope>NUCLEOTIDE SEQUENCE [LARGE SCALE GENOMIC DNA]</scope>
    <source>
        <strain evidence="8 9">21</strain>
    </source>
</reference>
<feature type="compositionally biased region" description="Polar residues" evidence="6">
    <location>
        <begin position="289"/>
        <end position="302"/>
    </location>
</feature>
<accession>A0A829PWP9</accession>
<dbReference type="InterPro" id="IPR006963">
    <property type="entry name" value="Mopterin_OxRdtase_4Fe-4S_dom"/>
</dbReference>
<dbReference type="Proteomes" id="UP000020103">
    <property type="component" value="Unassembled WGS sequence"/>
</dbReference>
<dbReference type="Gene3D" id="3.40.228.10">
    <property type="entry name" value="Dimethylsulfoxide Reductase, domain 2"/>
    <property type="match status" value="1"/>
</dbReference>
<evidence type="ECO:0000256" key="6">
    <source>
        <dbReference type="SAM" id="MobiDB-lite"/>
    </source>
</evidence>
<evidence type="ECO:0000256" key="4">
    <source>
        <dbReference type="ARBA" id="ARBA00023004"/>
    </source>
</evidence>
<dbReference type="SUPFAM" id="SSF53706">
    <property type="entry name" value="Formate dehydrogenase/DMSO reductase, domains 1-3"/>
    <property type="match status" value="1"/>
</dbReference>
<dbReference type="GO" id="GO:0016020">
    <property type="term" value="C:membrane"/>
    <property type="evidence" value="ECO:0007669"/>
    <property type="project" value="TreeGrafter"/>
</dbReference>
<keyword evidence="3" id="KW-0560">Oxidoreductase</keyword>
<keyword evidence="1" id="KW-0004">4Fe-4S</keyword>
<dbReference type="AlphaFoldDB" id="A0A829PWP9"/>
<dbReference type="GO" id="GO:0016491">
    <property type="term" value="F:oxidoreductase activity"/>
    <property type="evidence" value="ECO:0007669"/>
    <property type="project" value="UniProtKB-KW"/>
</dbReference>
<dbReference type="PANTHER" id="PTHR43105:SF9">
    <property type="entry name" value="NADPH-FE(3+) OXIDOREDUCTASE SUBUNIT ALPHA"/>
    <property type="match status" value="1"/>
</dbReference>
<protein>
    <submittedName>
        <fullName evidence="8">Molybdopterin oxidoreductase family protein</fullName>
    </submittedName>
</protein>
<dbReference type="InterPro" id="IPR050123">
    <property type="entry name" value="Prok_molybdopt-oxidoreductase"/>
</dbReference>
<dbReference type="Gene3D" id="2.20.25.90">
    <property type="entry name" value="ADC-like domains"/>
    <property type="match status" value="1"/>
</dbReference>
<dbReference type="PROSITE" id="PS51669">
    <property type="entry name" value="4FE4S_MOW_BIS_MGD"/>
    <property type="match status" value="1"/>
</dbReference>
<evidence type="ECO:0000259" key="7">
    <source>
        <dbReference type="PROSITE" id="PS51669"/>
    </source>
</evidence>
<evidence type="ECO:0000256" key="5">
    <source>
        <dbReference type="ARBA" id="ARBA00023014"/>
    </source>
</evidence>
<evidence type="ECO:0000256" key="1">
    <source>
        <dbReference type="ARBA" id="ARBA00022485"/>
    </source>
</evidence>
<dbReference type="EMBL" id="JAOF01000001">
    <property type="protein sequence ID" value="EUA44738.1"/>
    <property type="molecule type" value="Genomic_DNA"/>
</dbReference>
<dbReference type="SMART" id="SM00926">
    <property type="entry name" value="Molybdop_Fe4S4"/>
    <property type="match status" value="1"/>
</dbReference>
<dbReference type="Pfam" id="PF04879">
    <property type="entry name" value="Molybdop_Fe4S4"/>
    <property type="match status" value="1"/>
</dbReference>
<sequence>MTAEWLPTACILCECNCGIVVQTEGRTLAKIRGDKDHPGTKGYTCNKALRLNHYQNNANRLTSPMRRRPDGTYEEIDWDTAIVEIAEGFKHIRDSYGGDKIFYYGGGGQGNHLGGAYSGAFLKAIGSKYRSNALAQEKTGEAWIDKNLYGGHTRGEFEYAEVSVFVGKNPWMSQSFPRARVVLNEIAKDPQRSMIVIDPVNTDTAKMADFHLRVRPVQMPGASPRWRRCWCRRISVTKHSSPNTSPEPKRFGMCCARCRSRTTHGAAGWTRTSFGGRPAGLPRPRAWPSSKTWASSRPPTVR</sequence>
<feature type="domain" description="4Fe-4S Mo/W bis-MGD-type" evidence="7">
    <location>
        <begin position="3"/>
        <end position="59"/>
    </location>
</feature>